<feature type="domain" description="ABC-type glycine betaine transport system substrate-binding" evidence="2">
    <location>
        <begin position="46"/>
        <end position="329"/>
    </location>
</feature>
<dbReference type="Pfam" id="PF04069">
    <property type="entry name" value="OpuAC"/>
    <property type="match status" value="1"/>
</dbReference>
<evidence type="ECO:0000313" key="3">
    <source>
        <dbReference type="EMBL" id="QTD45161.1"/>
    </source>
</evidence>
<organism evidence="3 4">
    <name type="scientific">Ottowia testudinis</name>
    <dbReference type="NCBI Taxonomy" id="2816950"/>
    <lineage>
        <taxon>Bacteria</taxon>
        <taxon>Pseudomonadati</taxon>
        <taxon>Pseudomonadota</taxon>
        <taxon>Betaproteobacteria</taxon>
        <taxon>Burkholderiales</taxon>
        <taxon>Comamonadaceae</taxon>
        <taxon>Ottowia</taxon>
    </lineage>
</organism>
<dbReference type="EMBL" id="CP071796">
    <property type="protein sequence ID" value="QTD45161.1"/>
    <property type="molecule type" value="Genomic_DNA"/>
</dbReference>
<proteinExistence type="predicted"/>
<evidence type="ECO:0000256" key="1">
    <source>
        <dbReference type="SAM" id="SignalP"/>
    </source>
</evidence>
<feature type="signal peptide" evidence="1">
    <location>
        <begin position="1"/>
        <end position="34"/>
    </location>
</feature>
<protein>
    <submittedName>
        <fullName evidence="3">Glycine betaine/L-proline ABC transporter substrate-binding protein ProX</fullName>
    </submittedName>
</protein>
<evidence type="ECO:0000259" key="2">
    <source>
        <dbReference type="Pfam" id="PF04069"/>
    </source>
</evidence>
<dbReference type="RefSeq" id="WP_208008913.1">
    <property type="nucleotide sequence ID" value="NZ_CP071796.1"/>
</dbReference>
<dbReference type="GO" id="GO:0022857">
    <property type="term" value="F:transmembrane transporter activity"/>
    <property type="evidence" value="ECO:0007669"/>
    <property type="project" value="InterPro"/>
</dbReference>
<dbReference type="InterPro" id="IPR007210">
    <property type="entry name" value="ABC_Gly_betaine_transp_sub-bd"/>
</dbReference>
<gene>
    <name evidence="3" type="primary">proX</name>
    <name evidence="3" type="ORF">J1M35_19405</name>
</gene>
<dbReference type="KEGG" id="otd:J1M35_19405"/>
<dbReference type="Gene3D" id="3.40.190.100">
    <property type="entry name" value="Glycine betaine-binding periplasmic protein, domain 2"/>
    <property type="match status" value="1"/>
</dbReference>
<name>A0A975CHG4_9BURK</name>
<dbReference type="AlphaFoldDB" id="A0A975CHG4"/>
<dbReference type="SUPFAM" id="SSF53850">
    <property type="entry name" value="Periplasmic binding protein-like II"/>
    <property type="match status" value="1"/>
</dbReference>
<dbReference type="GO" id="GO:0043190">
    <property type="term" value="C:ATP-binding cassette (ABC) transporter complex"/>
    <property type="evidence" value="ECO:0007669"/>
    <property type="project" value="InterPro"/>
</dbReference>
<dbReference type="NCBIfam" id="NF008334">
    <property type="entry name" value="PRK11119.1"/>
    <property type="match status" value="1"/>
</dbReference>
<feature type="chain" id="PRO_5037133253" evidence="1">
    <location>
        <begin position="35"/>
        <end position="347"/>
    </location>
</feature>
<keyword evidence="1" id="KW-0732">Signal</keyword>
<dbReference type="Gene3D" id="3.40.190.10">
    <property type="entry name" value="Periplasmic binding protein-like II"/>
    <property type="match status" value="1"/>
</dbReference>
<reference evidence="3" key="1">
    <citation type="submission" date="2021-03" db="EMBL/GenBank/DDBJ databases">
        <title>Ottowia sp. 27C isolated from the cloaca of a Giant Asian pond turtle (Heosemys grandis).</title>
        <authorList>
            <person name="Spergser J."/>
            <person name="Busse H.-J."/>
        </authorList>
    </citation>
    <scope>NUCLEOTIDE SEQUENCE</scope>
    <source>
        <strain evidence="3">27C</strain>
    </source>
</reference>
<dbReference type="CDD" id="cd13638">
    <property type="entry name" value="PBP2_EcProx_like"/>
    <property type="match status" value="1"/>
</dbReference>
<accession>A0A975CHG4</accession>
<dbReference type="Proteomes" id="UP000663903">
    <property type="component" value="Chromosome"/>
</dbReference>
<sequence length="347" mass="37554">MTFAVTSHFTPRAWRRLAAGALAALAFIGAPALAAADPQLPGKSITVQPIKSSIAEETFQTLLVMKALQRLGYDVKPMREVEYATGHLALSNGDATFLASHWDPLHDNYYANSGGDAKLWRDNTYSAGAIQGYLVDKKTADAHGITNLSQLADPKIAALFDANDDGKADLTGCTPGWGCEAQIEAQLTAYKLRDTVTHVTGNYSALIADVIQRYKTGQPVLYFTWTPYWVSSVLVPGRDVTWLQVPFSALPGAQAGQDTALPNGRNYGAVINHQRIVANRAFVEANPAAKKLFSVMQLPVGDITAQNNAMNEGAASERDIERHAEGWIKAHQTLFDSWIEAAAKAAR</sequence>
<evidence type="ECO:0000313" key="4">
    <source>
        <dbReference type="Proteomes" id="UP000663903"/>
    </source>
</evidence>
<keyword evidence="4" id="KW-1185">Reference proteome</keyword>